<dbReference type="InterPro" id="IPR023375">
    <property type="entry name" value="ADC_dom_sf"/>
</dbReference>
<dbReference type="AlphaFoldDB" id="A0A3A8AZ04"/>
<evidence type="ECO:0000313" key="2">
    <source>
        <dbReference type="Proteomes" id="UP000281128"/>
    </source>
</evidence>
<dbReference type="Pfam" id="PF06314">
    <property type="entry name" value="ADC"/>
    <property type="match status" value="1"/>
</dbReference>
<dbReference type="Gene3D" id="2.40.400.10">
    <property type="entry name" value="Acetoacetate decarboxylase-like"/>
    <property type="match status" value="1"/>
</dbReference>
<gene>
    <name evidence="1" type="ORF">D6850_06395</name>
</gene>
<dbReference type="InterPro" id="IPR010451">
    <property type="entry name" value="Acetoacetate_decarboxylase"/>
</dbReference>
<protein>
    <recommendedName>
        <fullName evidence="3">Acetoacetate decarboxylase</fullName>
    </recommendedName>
</protein>
<reference evidence="1 2" key="1">
    <citation type="submission" date="2018-09" db="EMBL/GenBank/DDBJ databases">
        <title>Roseovarius spongiae sp. nov., isolated from a marine sponge.</title>
        <authorList>
            <person name="Zhuang L."/>
            <person name="Luo L."/>
        </authorList>
    </citation>
    <scope>NUCLEOTIDE SEQUENCE [LARGE SCALE GENOMIC DNA]</scope>
    <source>
        <strain evidence="1 2">HN-E21</strain>
    </source>
</reference>
<comment type="caution">
    <text evidence="1">The sequence shown here is derived from an EMBL/GenBank/DDBJ whole genome shotgun (WGS) entry which is preliminary data.</text>
</comment>
<dbReference type="EMBL" id="RAPE01000001">
    <property type="protein sequence ID" value="RKF17136.1"/>
    <property type="molecule type" value="Genomic_DNA"/>
</dbReference>
<evidence type="ECO:0000313" key="1">
    <source>
        <dbReference type="EMBL" id="RKF17136.1"/>
    </source>
</evidence>
<sequence>MNSCTKLRGCVMTRPFSTPHVAPLYKALPYQYLGVRKISAYCRCDPDALRAFLPDEFELLGDVCEVFQLEAPDAGPLGHYSESGVVIPMTFDGTPGAHVALEYVSSDDSLAAGREIWGYPKKMAEVPFRSLENGGFESSTIRRGTTIISMKFTPGGDAFEKPVMQPRFQIKTFATADGTGWDLYQVIRNDLANVEVRDHQFGTVELELKGSDDDPLDRLGVESVIGAESTLIDFLLQGGRILKSLDAA</sequence>
<accession>A0A3A8AZ04</accession>
<dbReference type="Proteomes" id="UP000281128">
    <property type="component" value="Unassembled WGS sequence"/>
</dbReference>
<dbReference type="GO" id="GO:0016829">
    <property type="term" value="F:lyase activity"/>
    <property type="evidence" value="ECO:0007669"/>
    <property type="project" value="InterPro"/>
</dbReference>
<name>A0A3A8AZ04_9RHOB</name>
<dbReference type="OrthoDB" id="1633687at2"/>
<proteinExistence type="predicted"/>
<keyword evidence="2" id="KW-1185">Reference proteome</keyword>
<organism evidence="1 2">
    <name type="scientific">Roseovarius spongiae</name>
    <dbReference type="NCBI Taxonomy" id="2320272"/>
    <lineage>
        <taxon>Bacteria</taxon>
        <taxon>Pseudomonadati</taxon>
        <taxon>Pseudomonadota</taxon>
        <taxon>Alphaproteobacteria</taxon>
        <taxon>Rhodobacterales</taxon>
        <taxon>Roseobacteraceae</taxon>
        <taxon>Roseovarius</taxon>
    </lineage>
</organism>
<evidence type="ECO:0008006" key="3">
    <source>
        <dbReference type="Google" id="ProtNLM"/>
    </source>
</evidence>
<dbReference type="SUPFAM" id="SSF160104">
    <property type="entry name" value="Acetoacetate decarboxylase-like"/>
    <property type="match status" value="1"/>
</dbReference>